<keyword evidence="5" id="KW-0573">Peptidoglycan synthesis</keyword>
<dbReference type="GO" id="GO:0071555">
    <property type="term" value="P:cell wall organization"/>
    <property type="evidence" value="ECO:0007669"/>
    <property type="project" value="UniProtKB-KW"/>
</dbReference>
<feature type="active site" evidence="7">
    <location>
        <position position="136"/>
    </location>
</feature>
<dbReference type="PANTHER" id="PTHR21581">
    <property type="entry name" value="D-ALANYL-D-ALANINE CARBOXYPEPTIDASE"/>
    <property type="match status" value="1"/>
</dbReference>
<keyword evidence="11" id="KW-0121">Carboxypeptidase</keyword>
<dbReference type="InterPro" id="IPR012338">
    <property type="entry name" value="Beta-lactam/transpept-like"/>
</dbReference>
<evidence type="ECO:0000256" key="8">
    <source>
        <dbReference type="PIRSR" id="PIRSR618044-2"/>
    </source>
</evidence>
<comment type="caution">
    <text evidence="11">The sequence shown here is derived from an EMBL/GenBank/DDBJ whole genome shotgun (WGS) entry which is preliminary data.</text>
</comment>
<feature type="domain" description="Peptidase S11 D-alanyl-D-alanine carboxypeptidase A N-terminal" evidence="10">
    <location>
        <begin position="47"/>
        <end position="279"/>
    </location>
</feature>
<organism evidence="11 12">
    <name type="scientific">Candidatus Blautia faecigallinarum</name>
    <dbReference type="NCBI Taxonomy" id="2838488"/>
    <lineage>
        <taxon>Bacteria</taxon>
        <taxon>Bacillati</taxon>
        <taxon>Bacillota</taxon>
        <taxon>Clostridia</taxon>
        <taxon>Lachnospirales</taxon>
        <taxon>Lachnospiraceae</taxon>
        <taxon>Blautia</taxon>
    </lineage>
</organism>
<feature type="active site" description="Proton acceptor" evidence="7">
    <location>
        <position position="79"/>
    </location>
</feature>
<dbReference type="GO" id="GO:0008360">
    <property type="term" value="P:regulation of cell shape"/>
    <property type="evidence" value="ECO:0007669"/>
    <property type="project" value="UniProtKB-KW"/>
</dbReference>
<reference evidence="11" key="2">
    <citation type="submission" date="2021-04" db="EMBL/GenBank/DDBJ databases">
        <authorList>
            <person name="Gilroy R."/>
        </authorList>
    </citation>
    <scope>NUCLEOTIDE SEQUENCE</scope>
    <source>
        <strain evidence="11">14324</strain>
    </source>
</reference>
<keyword evidence="6" id="KW-0961">Cell wall biogenesis/degradation</keyword>
<keyword evidence="4" id="KW-0133">Cell shape</keyword>
<accession>A0A9D2DSX3</accession>
<evidence type="ECO:0000256" key="2">
    <source>
        <dbReference type="ARBA" id="ARBA00022729"/>
    </source>
</evidence>
<comment type="similarity">
    <text evidence="1 9">Belongs to the peptidase S11 family.</text>
</comment>
<dbReference type="Gene3D" id="3.40.710.10">
    <property type="entry name" value="DD-peptidase/beta-lactamase superfamily"/>
    <property type="match status" value="1"/>
</dbReference>
<evidence type="ECO:0000313" key="11">
    <source>
        <dbReference type="EMBL" id="HIZ22617.1"/>
    </source>
</evidence>
<evidence type="ECO:0000256" key="6">
    <source>
        <dbReference type="ARBA" id="ARBA00023316"/>
    </source>
</evidence>
<keyword evidence="11" id="KW-0645">Protease</keyword>
<evidence type="ECO:0000313" key="12">
    <source>
        <dbReference type="Proteomes" id="UP000824041"/>
    </source>
</evidence>
<dbReference type="GO" id="GO:0006508">
    <property type="term" value="P:proteolysis"/>
    <property type="evidence" value="ECO:0007669"/>
    <property type="project" value="InterPro"/>
</dbReference>
<evidence type="ECO:0000256" key="5">
    <source>
        <dbReference type="ARBA" id="ARBA00022984"/>
    </source>
</evidence>
<feature type="binding site" evidence="8">
    <location>
        <position position="249"/>
    </location>
    <ligand>
        <name>substrate</name>
    </ligand>
</feature>
<proteinExistence type="inferred from homology"/>
<dbReference type="SUPFAM" id="SSF56601">
    <property type="entry name" value="beta-lactamase/transpeptidase-like"/>
    <property type="match status" value="1"/>
</dbReference>
<evidence type="ECO:0000256" key="4">
    <source>
        <dbReference type="ARBA" id="ARBA00022960"/>
    </source>
</evidence>
<feature type="active site" description="Acyl-ester intermediate" evidence="7">
    <location>
        <position position="76"/>
    </location>
</feature>
<dbReference type="GO" id="GO:0009252">
    <property type="term" value="P:peptidoglycan biosynthetic process"/>
    <property type="evidence" value="ECO:0007669"/>
    <property type="project" value="UniProtKB-KW"/>
</dbReference>
<dbReference type="GO" id="GO:0009002">
    <property type="term" value="F:serine-type D-Ala-D-Ala carboxypeptidase activity"/>
    <property type="evidence" value="ECO:0007669"/>
    <property type="project" value="InterPro"/>
</dbReference>
<dbReference type="InterPro" id="IPR018044">
    <property type="entry name" value="Peptidase_S11"/>
</dbReference>
<dbReference type="Proteomes" id="UP000824041">
    <property type="component" value="Unassembled WGS sequence"/>
</dbReference>
<evidence type="ECO:0000256" key="1">
    <source>
        <dbReference type="ARBA" id="ARBA00007164"/>
    </source>
</evidence>
<dbReference type="PANTHER" id="PTHR21581:SF6">
    <property type="entry name" value="TRAFFICKING PROTEIN PARTICLE COMPLEX SUBUNIT 12"/>
    <property type="match status" value="1"/>
</dbReference>
<reference evidence="11" key="1">
    <citation type="journal article" date="2021" name="PeerJ">
        <title>Extensive microbial diversity within the chicken gut microbiome revealed by metagenomics and culture.</title>
        <authorList>
            <person name="Gilroy R."/>
            <person name="Ravi A."/>
            <person name="Getino M."/>
            <person name="Pursley I."/>
            <person name="Horton D.L."/>
            <person name="Alikhan N.F."/>
            <person name="Baker D."/>
            <person name="Gharbi K."/>
            <person name="Hall N."/>
            <person name="Watson M."/>
            <person name="Adriaenssens E.M."/>
            <person name="Foster-Nyarko E."/>
            <person name="Jarju S."/>
            <person name="Secka A."/>
            <person name="Antonio M."/>
            <person name="Oren A."/>
            <person name="Chaudhuri R.R."/>
            <person name="La Ragione R."/>
            <person name="Hildebrand F."/>
            <person name="Pallen M.J."/>
        </authorList>
    </citation>
    <scope>NUCLEOTIDE SEQUENCE</scope>
    <source>
        <strain evidence="11">14324</strain>
    </source>
</reference>
<dbReference type="EMBL" id="DXBU01000101">
    <property type="protein sequence ID" value="HIZ22617.1"/>
    <property type="molecule type" value="Genomic_DNA"/>
</dbReference>
<dbReference type="AlphaFoldDB" id="A0A9D2DSX3"/>
<dbReference type="InterPro" id="IPR001967">
    <property type="entry name" value="Peptidase_S11_N"/>
</dbReference>
<keyword evidence="2" id="KW-0732">Signal</keyword>
<dbReference type="Pfam" id="PF00768">
    <property type="entry name" value="Peptidase_S11"/>
    <property type="match status" value="1"/>
</dbReference>
<protein>
    <submittedName>
        <fullName evidence="11">D-alanyl-D-alanine carboxypeptidase</fullName>
    </submittedName>
</protein>
<evidence type="ECO:0000259" key="10">
    <source>
        <dbReference type="Pfam" id="PF00768"/>
    </source>
</evidence>
<dbReference type="PRINTS" id="PR00725">
    <property type="entry name" value="DADACBPTASE1"/>
</dbReference>
<sequence>MRLLICGIVEILVILTLVVVIGWNKGVKDWLLSFQRPIVRNLDLSGINSPYAVLMQAQGGKIIGENNAKERIYPASMTKIMTAILAIEEVEDLERGITLTSDMVDGLYAQDATRAGFEPGETVRVIDLLYGVLLPSGAECCLALADHIAGSEEAFVDMMNKKAEKLGMDDTHFCDSTGLHDPDHYSTVEDIAVLLKYAIRNDTFREIIESPYHSTPPTNVHPDGITYYSTLFNELPDPAVTGGEILGGKTGYTSDAGLCLASYARMGDREYILVTAGAPGASGSALHVQDAVTIYNRLGEALGAAAA</sequence>
<gene>
    <name evidence="11" type="ORF">IAA21_07465</name>
</gene>
<evidence type="ECO:0000256" key="9">
    <source>
        <dbReference type="RuleBase" id="RU004016"/>
    </source>
</evidence>
<name>A0A9D2DSX3_9FIRM</name>
<evidence type="ECO:0000256" key="3">
    <source>
        <dbReference type="ARBA" id="ARBA00022801"/>
    </source>
</evidence>
<evidence type="ECO:0000256" key="7">
    <source>
        <dbReference type="PIRSR" id="PIRSR618044-1"/>
    </source>
</evidence>
<keyword evidence="3" id="KW-0378">Hydrolase</keyword>